<evidence type="ECO:0000256" key="4">
    <source>
        <dbReference type="ARBA" id="ARBA00024746"/>
    </source>
</evidence>
<evidence type="ECO:0000259" key="7">
    <source>
        <dbReference type="Pfam" id="PF13861"/>
    </source>
</evidence>
<evidence type="ECO:0000256" key="5">
    <source>
        <dbReference type="RuleBase" id="RU362076"/>
    </source>
</evidence>
<dbReference type="HOGENOM" id="CLU_047535_0_2_6"/>
<evidence type="ECO:0000313" key="9">
    <source>
        <dbReference type="Proteomes" id="UP000009102"/>
    </source>
</evidence>
<dbReference type="InterPro" id="IPR025963">
    <property type="entry name" value="FLgD_Tudor"/>
</dbReference>
<dbReference type="eggNOG" id="COG1843">
    <property type="taxonomic scope" value="Bacteria"/>
</dbReference>
<organism evidence="8 9">
    <name type="scientific">Halothiobacillus neapolitanus (strain ATCC 23641 / DSM 15147 / CIP 104769 / NCIMB 8539 / c2)</name>
    <name type="common">Thiobacillus neapolitanus</name>
    <dbReference type="NCBI Taxonomy" id="555778"/>
    <lineage>
        <taxon>Bacteria</taxon>
        <taxon>Pseudomonadati</taxon>
        <taxon>Pseudomonadota</taxon>
        <taxon>Gammaproteobacteria</taxon>
        <taxon>Chromatiales</taxon>
        <taxon>Halothiobacillaceae</taxon>
        <taxon>Halothiobacillus</taxon>
    </lineage>
</organism>
<keyword evidence="9" id="KW-1185">Reference proteome</keyword>
<dbReference type="KEGG" id="hna:Hneap_1774"/>
<dbReference type="InterPro" id="IPR025965">
    <property type="entry name" value="FlgD/Vpr_Ig-like"/>
</dbReference>
<comment type="function">
    <text evidence="4 5">Required for flagellar hook formation. May act as a scaffolding protein.</text>
</comment>
<evidence type="ECO:0000256" key="3">
    <source>
        <dbReference type="ARBA" id="ARBA00022795"/>
    </source>
</evidence>
<dbReference type="Proteomes" id="UP000009102">
    <property type="component" value="Chromosome"/>
</dbReference>
<evidence type="ECO:0000256" key="1">
    <source>
        <dbReference type="ARBA" id="ARBA00010577"/>
    </source>
</evidence>
<keyword evidence="8" id="KW-0282">Flagellum</keyword>
<evidence type="ECO:0000259" key="6">
    <source>
        <dbReference type="Pfam" id="PF13860"/>
    </source>
</evidence>
<proteinExistence type="inferred from homology"/>
<sequence>MTTSTTATNPYASLGLAVSSATGSGANSTSGTSGNGAESLDMNSFMKLLTTQLQNQDPTNPTDNSQMIAQLAQFSSLQGISQLNTTVNGFQSTLQSSQIMQAAALVGKAAIVKGDTAHMYNSTAADGTTKASGILGAVDIPTGATSVSVSITNASGQVVDTQSVPVSGSARPTFSWDGTMPDGSVAPAGAYTVTANASVNGQGQAAQTYVGAVISSVGVTSSGPQLNLDGGLPPAKLSDVVEIIS</sequence>
<dbReference type="Gene3D" id="2.30.30.910">
    <property type="match status" value="1"/>
</dbReference>
<feature type="domain" description="FlgD/Vpr Ig-like" evidence="6">
    <location>
        <begin position="135"/>
        <end position="198"/>
    </location>
</feature>
<dbReference type="Gene3D" id="2.60.40.4070">
    <property type="match status" value="1"/>
</dbReference>
<evidence type="ECO:0000313" key="8">
    <source>
        <dbReference type="EMBL" id="ACX96597.1"/>
    </source>
</evidence>
<name>D0L1M4_HALNC</name>
<keyword evidence="8" id="KW-0969">Cilium</keyword>
<keyword evidence="3 5" id="KW-1005">Bacterial flagellum biogenesis</keyword>
<dbReference type="EMBL" id="CP001801">
    <property type="protein sequence ID" value="ACX96597.1"/>
    <property type="molecule type" value="Genomic_DNA"/>
</dbReference>
<gene>
    <name evidence="8" type="ordered locus">Hneap_1774</name>
</gene>
<keyword evidence="8" id="KW-0966">Cell projection</keyword>
<feature type="domain" description="FlgD Tudor-like" evidence="7">
    <location>
        <begin position="97"/>
        <end position="240"/>
    </location>
</feature>
<evidence type="ECO:0000256" key="2">
    <source>
        <dbReference type="ARBA" id="ARBA00016013"/>
    </source>
</evidence>
<dbReference type="RefSeq" id="WP_012824630.1">
    <property type="nucleotide sequence ID" value="NC_013422.1"/>
</dbReference>
<dbReference type="Pfam" id="PF03963">
    <property type="entry name" value="FlgD"/>
    <property type="match status" value="1"/>
</dbReference>
<dbReference type="GO" id="GO:0044781">
    <property type="term" value="P:bacterial-type flagellum organization"/>
    <property type="evidence" value="ECO:0007669"/>
    <property type="project" value="UniProtKB-UniRule"/>
</dbReference>
<dbReference type="STRING" id="555778.Hneap_1774"/>
<dbReference type="OrthoDB" id="9785233at2"/>
<dbReference type="Pfam" id="PF13861">
    <property type="entry name" value="FLgD_tudor"/>
    <property type="match status" value="1"/>
</dbReference>
<dbReference type="Pfam" id="PF13860">
    <property type="entry name" value="FlgD_ig"/>
    <property type="match status" value="1"/>
</dbReference>
<dbReference type="InterPro" id="IPR005648">
    <property type="entry name" value="FlgD"/>
</dbReference>
<protein>
    <recommendedName>
        <fullName evidence="2 5">Basal-body rod modification protein FlgD</fullName>
    </recommendedName>
</protein>
<comment type="similarity">
    <text evidence="1 5">Belongs to the FlgD family.</text>
</comment>
<accession>D0L1M4</accession>
<dbReference type="AlphaFoldDB" id="D0L1M4"/>
<reference evidence="8 9" key="1">
    <citation type="submission" date="2009-10" db="EMBL/GenBank/DDBJ databases">
        <title>Complete sequence of Halothiobacillus neapolitanus c2.</title>
        <authorList>
            <consortium name="US DOE Joint Genome Institute"/>
            <person name="Lucas S."/>
            <person name="Copeland A."/>
            <person name="Lapidus A."/>
            <person name="Glavina del Rio T."/>
            <person name="Tice H."/>
            <person name="Bruce D."/>
            <person name="Goodwin L."/>
            <person name="Pitluck S."/>
            <person name="Davenport K."/>
            <person name="Brettin T."/>
            <person name="Detter J.C."/>
            <person name="Han C."/>
            <person name="Tapia R."/>
            <person name="Larimer F."/>
            <person name="Land M."/>
            <person name="Hauser L."/>
            <person name="Kyrpides N."/>
            <person name="Mikhailova N."/>
            <person name="Kerfeld C."/>
            <person name="Cannon G."/>
            <person name="Heinhort S."/>
        </authorList>
    </citation>
    <scope>NUCLEOTIDE SEQUENCE [LARGE SCALE GENOMIC DNA]</scope>
    <source>
        <strain evidence="9">ATCC 23641 / c2</strain>
    </source>
</reference>